<feature type="region of interest" description="Disordered" evidence="5">
    <location>
        <begin position="86"/>
        <end position="176"/>
    </location>
</feature>
<dbReference type="PROSITE" id="PS51742">
    <property type="entry name" value="PPC"/>
    <property type="match status" value="1"/>
</dbReference>
<dbReference type="SUPFAM" id="SSF117856">
    <property type="entry name" value="AF0104/ALDC/Ptd012-like"/>
    <property type="match status" value="1"/>
</dbReference>
<dbReference type="PANTHER" id="PTHR31500:SF51">
    <property type="entry name" value="AT-HOOK MOTIF NUCLEAR-LOCALIZED PROTEIN 8"/>
    <property type="match status" value="1"/>
</dbReference>
<dbReference type="Gene3D" id="3.30.1330.80">
    <property type="entry name" value="Hypothetical protein, similar to alpha- acetolactate decarboxylase, domain 2"/>
    <property type="match status" value="1"/>
</dbReference>
<dbReference type="Pfam" id="PF03479">
    <property type="entry name" value="PCC"/>
    <property type="match status" value="1"/>
</dbReference>
<evidence type="ECO:0000256" key="3">
    <source>
        <dbReference type="ARBA" id="ARBA00023163"/>
    </source>
</evidence>
<keyword evidence="3 4" id="KW-0804">Transcription</keyword>
<evidence type="ECO:0000313" key="7">
    <source>
        <dbReference type="EMBL" id="KAL0305200.1"/>
    </source>
</evidence>
<dbReference type="GO" id="GO:0003680">
    <property type="term" value="F:minor groove of adenine-thymine-rich DNA binding"/>
    <property type="evidence" value="ECO:0007669"/>
    <property type="project" value="UniProtKB-UniRule"/>
</dbReference>
<dbReference type="InterPro" id="IPR039605">
    <property type="entry name" value="AHL"/>
</dbReference>
<reference evidence="7" key="1">
    <citation type="submission" date="2020-06" db="EMBL/GenBank/DDBJ databases">
        <authorList>
            <person name="Li T."/>
            <person name="Hu X."/>
            <person name="Zhang T."/>
            <person name="Song X."/>
            <person name="Zhang H."/>
            <person name="Dai N."/>
            <person name="Sheng W."/>
            <person name="Hou X."/>
            <person name="Wei L."/>
        </authorList>
    </citation>
    <scope>NUCLEOTIDE SEQUENCE</scope>
    <source>
        <strain evidence="7">G01</strain>
        <tissue evidence="7">Leaf</tissue>
    </source>
</reference>
<dbReference type="CDD" id="cd11378">
    <property type="entry name" value="DUF296"/>
    <property type="match status" value="1"/>
</dbReference>
<comment type="function">
    <text evidence="4">Transcription factor that specifically binds AT-rich DNA sequences related to the nuclear matrix attachment regions (MARs).</text>
</comment>
<sequence length="446" mass="46566">MDSQDSSAPPPHLSHHHHPQPPPPSHPGLLLGQHSQTPQHLPNNSYQLPNSNSSINPTTSATTNTAIMHQQNPRFPFNSMAAAAAAAAGPKPLDHIQSEGSPSGGGGAGFSIEPARKKRGRPRKYSPDNSIGLGLSPAPVSQISSVMPHNDSGGGGTPSSDTPAKRNRGRPPGSVKRQMDALGAPGVGFTPHVITVNAGEHDNPSFCCVEAQHRILGIDKFDGTAAISQTVLYCHLCSPLLLSLEYKWMVGVLNQGYSFKNYGFPQQGPRTVCILSANGAICNVTLRQPAMSGGTVTYEGRFEIISLSGSFLLSESNGNRSRTGGLSVSLAGSDGRVLGGGVAGMLKAASPVQVLLSHCYCRQLHCGWKKIKTGTSSTPSSHMLNFGAPMTGASPSPGASSESGEDNDDSPLNRGSGPYGNAGQPGQNMPMYSTMGWPNSIKMLPN</sequence>
<evidence type="ECO:0000256" key="5">
    <source>
        <dbReference type="SAM" id="MobiDB-lite"/>
    </source>
</evidence>
<feature type="compositionally biased region" description="Low complexity" evidence="5">
    <location>
        <begin position="49"/>
        <end position="60"/>
    </location>
</feature>
<reference evidence="7" key="2">
    <citation type="journal article" date="2024" name="Plant">
        <title>Genomic evolution and insights into agronomic trait innovations of Sesamum species.</title>
        <authorList>
            <person name="Miao H."/>
            <person name="Wang L."/>
            <person name="Qu L."/>
            <person name="Liu H."/>
            <person name="Sun Y."/>
            <person name="Le M."/>
            <person name="Wang Q."/>
            <person name="Wei S."/>
            <person name="Zheng Y."/>
            <person name="Lin W."/>
            <person name="Duan Y."/>
            <person name="Cao H."/>
            <person name="Xiong S."/>
            <person name="Wang X."/>
            <person name="Wei L."/>
            <person name="Li C."/>
            <person name="Ma Q."/>
            <person name="Ju M."/>
            <person name="Zhao R."/>
            <person name="Li G."/>
            <person name="Mu C."/>
            <person name="Tian Q."/>
            <person name="Mei H."/>
            <person name="Zhang T."/>
            <person name="Gao T."/>
            <person name="Zhang H."/>
        </authorList>
    </citation>
    <scope>NUCLEOTIDE SEQUENCE</scope>
    <source>
        <strain evidence="7">G01</strain>
    </source>
</reference>
<evidence type="ECO:0000256" key="1">
    <source>
        <dbReference type="ARBA" id="ARBA00023015"/>
    </source>
</evidence>
<organism evidence="7">
    <name type="scientific">Sesamum angustifolium</name>
    <dbReference type="NCBI Taxonomy" id="2727405"/>
    <lineage>
        <taxon>Eukaryota</taxon>
        <taxon>Viridiplantae</taxon>
        <taxon>Streptophyta</taxon>
        <taxon>Embryophyta</taxon>
        <taxon>Tracheophyta</taxon>
        <taxon>Spermatophyta</taxon>
        <taxon>Magnoliopsida</taxon>
        <taxon>eudicotyledons</taxon>
        <taxon>Gunneridae</taxon>
        <taxon>Pentapetalae</taxon>
        <taxon>asterids</taxon>
        <taxon>lamiids</taxon>
        <taxon>Lamiales</taxon>
        <taxon>Pedaliaceae</taxon>
        <taxon>Sesamum</taxon>
    </lineage>
</organism>
<dbReference type="AlphaFoldDB" id="A0AAW2KH63"/>
<comment type="domain">
    <text evidence="4">The PPC domain mediates interactions between AHL proteins.</text>
</comment>
<name>A0AAW2KH63_9LAMI</name>
<accession>A0AAW2KH63</accession>
<feature type="region of interest" description="Disordered" evidence="5">
    <location>
        <begin position="1"/>
        <end position="60"/>
    </location>
</feature>
<dbReference type="InterPro" id="IPR005175">
    <property type="entry name" value="PPC_dom"/>
</dbReference>
<evidence type="ECO:0000256" key="2">
    <source>
        <dbReference type="ARBA" id="ARBA00023125"/>
    </source>
</evidence>
<dbReference type="PANTHER" id="PTHR31500">
    <property type="entry name" value="AT-HOOK MOTIF NUCLEAR-LOCALIZED PROTEIN 9"/>
    <property type="match status" value="1"/>
</dbReference>
<feature type="region of interest" description="Disordered" evidence="5">
    <location>
        <begin position="378"/>
        <end position="446"/>
    </location>
</feature>
<feature type="compositionally biased region" description="Polar residues" evidence="5">
    <location>
        <begin position="35"/>
        <end position="48"/>
    </location>
</feature>
<dbReference type="GO" id="GO:0005634">
    <property type="term" value="C:nucleus"/>
    <property type="evidence" value="ECO:0007669"/>
    <property type="project" value="UniProtKB-SubCell"/>
</dbReference>
<keyword evidence="2 4" id="KW-0238">DNA-binding</keyword>
<evidence type="ECO:0000259" key="6">
    <source>
        <dbReference type="PROSITE" id="PS51742"/>
    </source>
</evidence>
<keyword evidence="4" id="KW-0539">Nucleus</keyword>
<gene>
    <name evidence="7" type="ORF">Sangu_3044900</name>
</gene>
<dbReference type="EMBL" id="JACGWK010000133">
    <property type="protein sequence ID" value="KAL0305200.1"/>
    <property type="molecule type" value="Genomic_DNA"/>
</dbReference>
<protein>
    <recommendedName>
        <fullName evidence="4">AT-hook motif nuclear-localized protein</fullName>
    </recommendedName>
</protein>
<proteinExistence type="predicted"/>
<feature type="compositionally biased region" description="Low complexity" evidence="5">
    <location>
        <begin position="392"/>
        <end position="402"/>
    </location>
</feature>
<feature type="domain" description="PPC" evidence="6">
    <location>
        <begin position="229"/>
        <end position="381"/>
    </location>
</feature>
<comment type="subcellular location">
    <subcellularLocation>
        <location evidence="4">Nucleus</location>
    </subcellularLocation>
</comment>
<keyword evidence="1 4" id="KW-0805">Transcription regulation</keyword>
<evidence type="ECO:0000256" key="4">
    <source>
        <dbReference type="RuleBase" id="RU367031"/>
    </source>
</evidence>
<comment type="caution">
    <text evidence="7">The sequence shown here is derived from an EMBL/GenBank/DDBJ whole genome shotgun (WGS) entry which is preliminary data.</text>
</comment>